<proteinExistence type="predicted"/>
<dbReference type="Proteomes" id="UP000823486">
    <property type="component" value="Unassembled WGS sequence"/>
</dbReference>
<gene>
    <name evidence="16" type="ORF">JOC77_002927</name>
</gene>
<keyword evidence="13 14" id="KW-0472">Membrane</keyword>
<dbReference type="Pfam" id="PF13185">
    <property type="entry name" value="GAF_2"/>
    <property type="match status" value="1"/>
</dbReference>
<name>A0ABS2QJZ8_9BACI</name>
<dbReference type="GO" id="GO:0004673">
    <property type="term" value="F:protein histidine kinase activity"/>
    <property type="evidence" value="ECO:0007669"/>
    <property type="project" value="UniProtKB-EC"/>
</dbReference>
<evidence type="ECO:0000256" key="12">
    <source>
        <dbReference type="ARBA" id="ARBA00023012"/>
    </source>
</evidence>
<keyword evidence="9 16" id="KW-0418">Kinase</keyword>
<dbReference type="Pfam" id="PF06580">
    <property type="entry name" value="His_kinase"/>
    <property type="match status" value="1"/>
</dbReference>
<dbReference type="Gene3D" id="3.30.450.40">
    <property type="match status" value="1"/>
</dbReference>
<keyword evidence="5" id="KW-0597">Phosphoprotein</keyword>
<dbReference type="EMBL" id="JAFBFI010000013">
    <property type="protein sequence ID" value="MBM7693487.1"/>
    <property type="molecule type" value="Genomic_DNA"/>
</dbReference>
<dbReference type="Pfam" id="PF07694">
    <property type="entry name" value="5TM-5TMR_LYT"/>
    <property type="match status" value="1"/>
</dbReference>
<dbReference type="Gene3D" id="3.30.565.10">
    <property type="entry name" value="Histidine kinase-like ATPase, C-terminal domain"/>
    <property type="match status" value="1"/>
</dbReference>
<evidence type="ECO:0000256" key="13">
    <source>
        <dbReference type="ARBA" id="ARBA00023136"/>
    </source>
</evidence>
<dbReference type="InterPro" id="IPR005467">
    <property type="entry name" value="His_kinase_dom"/>
</dbReference>
<evidence type="ECO:0000259" key="15">
    <source>
        <dbReference type="PROSITE" id="PS50109"/>
    </source>
</evidence>
<keyword evidence="12" id="KW-0902">Two-component regulatory system</keyword>
<feature type="transmembrane region" description="Helical" evidence="14">
    <location>
        <begin position="114"/>
        <end position="140"/>
    </location>
</feature>
<feature type="transmembrane region" description="Helical" evidence="14">
    <location>
        <begin position="152"/>
        <end position="172"/>
    </location>
</feature>
<keyword evidence="11 14" id="KW-1133">Transmembrane helix</keyword>
<organism evidence="16 17">
    <name type="scientific">Peribacillus deserti</name>
    <dbReference type="NCBI Taxonomy" id="673318"/>
    <lineage>
        <taxon>Bacteria</taxon>
        <taxon>Bacillati</taxon>
        <taxon>Bacillota</taxon>
        <taxon>Bacilli</taxon>
        <taxon>Bacillales</taxon>
        <taxon>Bacillaceae</taxon>
        <taxon>Peribacillus</taxon>
    </lineage>
</organism>
<comment type="catalytic activity">
    <reaction evidence="1">
        <text>ATP + protein L-histidine = ADP + protein N-phospho-L-histidine.</text>
        <dbReference type="EC" id="2.7.13.3"/>
    </reaction>
</comment>
<dbReference type="InterPro" id="IPR003018">
    <property type="entry name" value="GAF"/>
</dbReference>
<dbReference type="SUPFAM" id="SSF55781">
    <property type="entry name" value="GAF domain-like"/>
    <property type="match status" value="1"/>
</dbReference>
<dbReference type="Pfam" id="PF02518">
    <property type="entry name" value="HATPase_c"/>
    <property type="match status" value="1"/>
</dbReference>
<evidence type="ECO:0000256" key="14">
    <source>
        <dbReference type="SAM" id="Phobius"/>
    </source>
</evidence>
<sequence length="593" mass="65169">MINLIPLMIERVGVILIVVFLLSQSKSFRRIIHKDQGAAEKLMLIALFGLFGVISNYTGIQIHANSAAENSWLIGIEPDSAIANTRIMGIAIGSLLGGPLVGLGIGLIAGVHRFFLGGFTAAACAISAILAGGAAGWFGMIRRKKTPITPTFAVGIGMLMEVTQMGIILLVTRPFELAWDLVKVIGIPMVAVNGLGMLLFMLIIQFIFREQERTKVLQTSKAFYIADRTLPFFRQGLNPESCREVADIMLQLTDADAIAITDSEGVLAHVGAASDHHVPTKGFSTELTKKVLREGRVLTARSREEILCRHEPCPLRAAVVLPLMVHNKTVGTLKLYFNNPGDLTEGEKELAEGLANLFSTQLELAEAEQQSKLLKNAEIKALQAQVHPHFLFNAINTISVLCRTNPEKARKLLLELSQFFRSNLQGARQILIPLDKEMEHVKAYLSLEQARFPDRYEVIFEMEPGLEKSFVPPFILQPLVENSIRHAFARSNSKGKVTVKVFSDESFVNITVSDNGKGIPPEKLDVLGKEAVESRLGTGTALVNIRERLTGIYNKEALFEIKSKEGKGTTISISIPLEKKGAYDYHDDSIYSG</sequence>
<dbReference type="InterPro" id="IPR029016">
    <property type="entry name" value="GAF-like_dom_sf"/>
</dbReference>
<dbReference type="SMART" id="SM00065">
    <property type="entry name" value="GAF"/>
    <property type="match status" value="1"/>
</dbReference>
<dbReference type="PANTHER" id="PTHR34220">
    <property type="entry name" value="SENSOR HISTIDINE KINASE YPDA"/>
    <property type="match status" value="1"/>
</dbReference>
<evidence type="ECO:0000256" key="10">
    <source>
        <dbReference type="ARBA" id="ARBA00022840"/>
    </source>
</evidence>
<keyword evidence="4" id="KW-1003">Cell membrane</keyword>
<evidence type="ECO:0000256" key="3">
    <source>
        <dbReference type="ARBA" id="ARBA00012438"/>
    </source>
</evidence>
<evidence type="ECO:0000313" key="17">
    <source>
        <dbReference type="Proteomes" id="UP000823486"/>
    </source>
</evidence>
<dbReference type="InterPro" id="IPR003594">
    <property type="entry name" value="HATPase_dom"/>
</dbReference>
<dbReference type="SUPFAM" id="SSF55874">
    <property type="entry name" value="ATPase domain of HSP90 chaperone/DNA topoisomerase II/histidine kinase"/>
    <property type="match status" value="1"/>
</dbReference>
<evidence type="ECO:0000256" key="1">
    <source>
        <dbReference type="ARBA" id="ARBA00000085"/>
    </source>
</evidence>
<dbReference type="InterPro" id="IPR036890">
    <property type="entry name" value="HATPase_C_sf"/>
</dbReference>
<feature type="transmembrane region" description="Helical" evidence="14">
    <location>
        <begin position="184"/>
        <end position="208"/>
    </location>
</feature>
<feature type="domain" description="Histidine kinase" evidence="15">
    <location>
        <begin position="475"/>
        <end position="579"/>
    </location>
</feature>
<dbReference type="InterPro" id="IPR004358">
    <property type="entry name" value="Sig_transdc_His_kin-like_C"/>
</dbReference>
<keyword evidence="8" id="KW-0547">Nucleotide-binding</keyword>
<reference evidence="16 17" key="1">
    <citation type="submission" date="2021-01" db="EMBL/GenBank/DDBJ databases">
        <title>Genomic Encyclopedia of Type Strains, Phase IV (KMG-IV): sequencing the most valuable type-strain genomes for metagenomic binning, comparative biology and taxonomic classification.</title>
        <authorList>
            <person name="Goeker M."/>
        </authorList>
    </citation>
    <scope>NUCLEOTIDE SEQUENCE [LARGE SCALE GENOMIC DNA]</scope>
    <source>
        <strain evidence="16 17">DSM 105482</strain>
    </source>
</reference>
<accession>A0ABS2QJZ8</accession>
<keyword evidence="10" id="KW-0067">ATP-binding</keyword>
<dbReference type="InterPro" id="IPR050640">
    <property type="entry name" value="Bact_2-comp_sensor_kinase"/>
</dbReference>
<dbReference type="PRINTS" id="PR00344">
    <property type="entry name" value="BCTRLSENSOR"/>
</dbReference>
<evidence type="ECO:0000256" key="6">
    <source>
        <dbReference type="ARBA" id="ARBA00022679"/>
    </source>
</evidence>
<evidence type="ECO:0000256" key="4">
    <source>
        <dbReference type="ARBA" id="ARBA00022475"/>
    </source>
</evidence>
<evidence type="ECO:0000256" key="2">
    <source>
        <dbReference type="ARBA" id="ARBA00004651"/>
    </source>
</evidence>
<comment type="caution">
    <text evidence="16">The sequence shown here is derived from an EMBL/GenBank/DDBJ whole genome shotgun (WGS) entry which is preliminary data.</text>
</comment>
<evidence type="ECO:0000256" key="9">
    <source>
        <dbReference type="ARBA" id="ARBA00022777"/>
    </source>
</evidence>
<dbReference type="InterPro" id="IPR011620">
    <property type="entry name" value="Sig_transdc_His_kinase_LytS_TM"/>
</dbReference>
<evidence type="ECO:0000256" key="11">
    <source>
        <dbReference type="ARBA" id="ARBA00022989"/>
    </source>
</evidence>
<comment type="subcellular location">
    <subcellularLocation>
        <location evidence="2">Cell membrane</location>
        <topology evidence="2">Multi-pass membrane protein</topology>
    </subcellularLocation>
</comment>
<dbReference type="InterPro" id="IPR010559">
    <property type="entry name" value="Sig_transdc_His_kin_internal"/>
</dbReference>
<keyword evidence="6 16" id="KW-0808">Transferase</keyword>
<evidence type="ECO:0000256" key="7">
    <source>
        <dbReference type="ARBA" id="ARBA00022692"/>
    </source>
</evidence>
<feature type="transmembrane region" description="Helical" evidence="14">
    <location>
        <begin position="43"/>
        <end position="64"/>
    </location>
</feature>
<dbReference type="EC" id="2.7.13.3" evidence="3"/>
<keyword evidence="17" id="KW-1185">Reference proteome</keyword>
<dbReference type="SMART" id="SM00387">
    <property type="entry name" value="HATPase_c"/>
    <property type="match status" value="1"/>
</dbReference>
<keyword evidence="7 14" id="KW-0812">Transmembrane</keyword>
<evidence type="ECO:0000256" key="8">
    <source>
        <dbReference type="ARBA" id="ARBA00022741"/>
    </source>
</evidence>
<dbReference type="PROSITE" id="PS50109">
    <property type="entry name" value="HIS_KIN"/>
    <property type="match status" value="1"/>
</dbReference>
<evidence type="ECO:0000313" key="16">
    <source>
        <dbReference type="EMBL" id="MBM7693487.1"/>
    </source>
</evidence>
<protein>
    <recommendedName>
        <fullName evidence="3">histidine kinase</fullName>
        <ecNumber evidence="3">2.7.13.3</ecNumber>
    </recommendedName>
</protein>
<dbReference type="PANTHER" id="PTHR34220:SF7">
    <property type="entry name" value="SENSOR HISTIDINE KINASE YPDA"/>
    <property type="match status" value="1"/>
</dbReference>
<feature type="transmembrane region" description="Helical" evidence="14">
    <location>
        <begin position="85"/>
        <end position="108"/>
    </location>
</feature>
<dbReference type="RefSeq" id="WP_204544245.1">
    <property type="nucleotide sequence ID" value="NZ_JAFBFI010000013.1"/>
</dbReference>
<evidence type="ECO:0000256" key="5">
    <source>
        <dbReference type="ARBA" id="ARBA00022553"/>
    </source>
</evidence>